<dbReference type="InterPro" id="IPR016137">
    <property type="entry name" value="RGS"/>
</dbReference>
<dbReference type="GeneID" id="19265238"/>
<dbReference type="eggNOG" id="KOG0498">
    <property type="taxonomic scope" value="Eukaryota"/>
</dbReference>
<dbReference type="EMBL" id="KI912109">
    <property type="protein sequence ID" value="ETS86397.1"/>
    <property type="molecule type" value="Genomic_DNA"/>
</dbReference>
<feature type="compositionally biased region" description="Basic and acidic residues" evidence="4">
    <location>
        <begin position="18"/>
        <end position="34"/>
    </location>
</feature>
<dbReference type="NCBIfam" id="TIGR00229">
    <property type="entry name" value="sensory_box"/>
    <property type="match status" value="1"/>
</dbReference>
<protein>
    <recommendedName>
        <fullName evidence="10">RGS domain-containing protein</fullName>
    </recommendedName>
</protein>
<feature type="compositionally biased region" description="Basic and acidic residues" evidence="4">
    <location>
        <begin position="337"/>
        <end position="346"/>
    </location>
</feature>
<evidence type="ECO:0000256" key="3">
    <source>
        <dbReference type="ARBA" id="ARBA00022991"/>
    </source>
</evidence>
<evidence type="ECO:0000256" key="2">
    <source>
        <dbReference type="ARBA" id="ARBA00022643"/>
    </source>
</evidence>
<dbReference type="InterPro" id="IPR036305">
    <property type="entry name" value="RGS_sf"/>
</dbReference>
<sequence>MGSIQQVSPLDRVVNSWQEHHDRSENYEHNRPNEPRGLSFQLPEIDTDFIDPGDADAKVYWPLPDQYEREPESANMPPGHEYTTGIKAAQDVVTMDQHGKKYTRAWESPQINGSSANGRFMFGKETPRRVGGGWATSSKGNSSSPMQRAVPGILRSKHLARVKEPGLAGSSTPPPISRSRRYVFESDDELPSPISPDSFGPRPPTAPQPYTRHHFDDAARASREIERPRTAIRSDRHVSPRILTPKRQHSDQGGSSRTQSRSPTTDDSSRQVATPALDRVLKFEEAEKHQTTGKAPNFSLRRTGHLRPIVTDLPRREEQPQLQPIVTDIPPRTETHDFYVRNDRDSAIGMSDQSRSTRDQYPGSPSHENSMLSHSSSRRSEGSTHHPADFFSQGIFQVVIHNPATAYQLQKFCETQFCGENVEFLQKVEFYRTTVNNLAGILADIHKTFVSNQSRKQVNVPGDLMEAAHNDMKSLVTNTLPSMESMFDGMQQKIEQLLFDDIYPRFVRHQVTMETARSLTTDRYRYQGLGDCFCLSSPAQADNPVVYASDGFVKVTGYSRSEVIPRNCRFLQGPQTDRTAIKRLRRALREERESVELLLNYKKDGTPFWNLLYMAPLCDDNGNVVFFLGGQINCSTTIHTNVDVMRVLSVPCDTPSPEELRLQQESMQQQQFQASMQHPKRRSFFKNLISNALPTSAPSTQQSPSSSSQSPQQHEHGQPGQSMPTGGPLGFSPAPTSAGSEVQQQQQQSQPGLEGRVLDRMGGRDLMSQMQEFYSAYSKYIVVRAENFSIKFYSAEIVESLVPTNTGPSNEQMLPPGSIGPERPPALARPPVVGQDIFRYFKQHQPGTIQADFKSSVKKAIKSGMPASAGIRLQTRRSAAYRGDENFMTHWTPLKNEHGAVHWVVVTLASLTPDMQNPI</sequence>
<dbReference type="InterPro" id="IPR035965">
    <property type="entry name" value="PAS-like_dom_sf"/>
</dbReference>
<keyword evidence="3" id="KW-0157">Chromophore</keyword>
<reference evidence="9" key="1">
    <citation type="journal article" date="2015" name="BMC Genomics">
        <title>Genomic and transcriptomic analysis of the endophytic fungus Pestalotiopsis fici reveals its lifestyle and high potential for synthesis of natural products.</title>
        <authorList>
            <person name="Wang X."/>
            <person name="Zhang X."/>
            <person name="Liu L."/>
            <person name="Xiang M."/>
            <person name="Wang W."/>
            <person name="Sun X."/>
            <person name="Che Y."/>
            <person name="Guo L."/>
            <person name="Liu G."/>
            <person name="Guo L."/>
            <person name="Wang C."/>
            <person name="Yin W.B."/>
            <person name="Stadler M."/>
            <person name="Zhang X."/>
            <person name="Liu X."/>
        </authorList>
    </citation>
    <scope>NUCLEOTIDE SEQUENCE [LARGE SCALE GENOMIC DNA]</scope>
    <source>
        <strain evidence="9">W106-1 / CGMCC3.15140</strain>
    </source>
</reference>
<dbReference type="PROSITE" id="PS50113">
    <property type="entry name" value="PAC"/>
    <property type="match status" value="1"/>
</dbReference>
<feature type="region of interest" description="Disordered" evidence="4">
    <location>
        <begin position="337"/>
        <end position="386"/>
    </location>
</feature>
<evidence type="ECO:0000313" key="9">
    <source>
        <dbReference type="Proteomes" id="UP000030651"/>
    </source>
</evidence>
<dbReference type="PRINTS" id="PR01301">
    <property type="entry name" value="RGSPROTEIN"/>
</dbReference>
<dbReference type="SUPFAM" id="SSF48097">
    <property type="entry name" value="Regulator of G-protein signaling, RGS"/>
    <property type="match status" value="1"/>
</dbReference>
<keyword evidence="2" id="KW-0288">FMN</keyword>
<feature type="region of interest" description="Disordered" evidence="4">
    <location>
        <begin position="1"/>
        <end position="57"/>
    </location>
</feature>
<dbReference type="InParanoid" id="W3XLQ6"/>
<feature type="domain" description="PAS" evidence="5">
    <location>
        <begin position="540"/>
        <end position="591"/>
    </location>
</feature>
<dbReference type="Gene3D" id="1.10.167.10">
    <property type="entry name" value="Regulator of G-protein Signalling 4, domain 2"/>
    <property type="match status" value="1"/>
</dbReference>
<feature type="compositionally biased region" description="Basic and acidic residues" evidence="4">
    <location>
        <begin position="213"/>
        <end position="238"/>
    </location>
</feature>
<dbReference type="CDD" id="cd00130">
    <property type="entry name" value="PAS"/>
    <property type="match status" value="1"/>
</dbReference>
<dbReference type="Pfam" id="PF13426">
    <property type="entry name" value="PAS_9"/>
    <property type="match status" value="1"/>
</dbReference>
<dbReference type="RefSeq" id="XP_007826997.1">
    <property type="nucleotide sequence ID" value="XM_007828806.1"/>
</dbReference>
<accession>W3XLQ6</accession>
<feature type="compositionally biased region" description="Acidic residues" evidence="4">
    <location>
        <begin position="45"/>
        <end position="54"/>
    </location>
</feature>
<evidence type="ECO:0008006" key="10">
    <source>
        <dbReference type="Google" id="ProtNLM"/>
    </source>
</evidence>
<feature type="domain" description="RGS" evidence="7">
    <location>
        <begin position="395"/>
        <end position="508"/>
    </location>
</feature>
<dbReference type="PANTHER" id="PTHR47429">
    <property type="entry name" value="PROTEIN TWIN LOV 1"/>
    <property type="match status" value="1"/>
</dbReference>
<dbReference type="Proteomes" id="UP000030651">
    <property type="component" value="Unassembled WGS sequence"/>
</dbReference>
<dbReference type="PROSITE" id="PS50132">
    <property type="entry name" value="RGS"/>
    <property type="match status" value="1"/>
</dbReference>
<dbReference type="Pfam" id="PF00615">
    <property type="entry name" value="RGS"/>
    <property type="match status" value="1"/>
</dbReference>
<gene>
    <name evidence="8" type="ORF">PFICI_00225</name>
</gene>
<organism evidence="8 9">
    <name type="scientific">Pestalotiopsis fici (strain W106-1 / CGMCC3.15140)</name>
    <dbReference type="NCBI Taxonomy" id="1229662"/>
    <lineage>
        <taxon>Eukaryota</taxon>
        <taxon>Fungi</taxon>
        <taxon>Dikarya</taxon>
        <taxon>Ascomycota</taxon>
        <taxon>Pezizomycotina</taxon>
        <taxon>Sordariomycetes</taxon>
        <taxon>Xylariomycetidae</taxon>
        <taxon>Amphisphaeriales</taxon>
        <taxon>Sporocadaceae</taxon>
        <taxon>Pestalotiopsis</taxon>
    </lineage>
</organism>
<feature type="compositionally biased region" description="Low complexity" evidence="4">
    <location>
        <begin position="694"/>
        <end position="722"/>
    </location>
</feature>
<dbReference type="PANTHER" id="PTHR47429:SF2">
    <property type="entry name" value="PROTEIN TWIN LOV 1"/>
    <property type="match status" value="1"/>
</dbReference>
<dbReference type="SUPFAM" id="SSF55785">
    <property type="entry name" value="PYP-like sensor domain (PAS domain)"/>
    <property type="match status" value="1"/>
</dbReference>
<keyword evidence="9" id="KW-1185">Reference proteome</keyword>
<evidence type="ECO:0000259" key="7">
    <source>
        <dbReference type="PROSITE" id="PS50132"/>
    </source>
</evidence>
<evidence type="ECO:0000313" key="8">
    <source>
        <dbReference type="EMBL" id="ETS86397.1"/>
    </source>
</evidence>
<dbReference type="OrthoDB" id="447251at2759"/>
<dbReference type="InterPro" id="IPR000014">
    <property type="entry name" value="PAS"/>
</dbReference>
<feature type="domain" description="PAC" evidence="6">
    <location>
        <begin position="593"/>
        <end position="646"/>
    </location>
</feature>
<dbReference type="AlphaFoldDB" id="W3XLQ6"/>
<dbReference type="GO" id="GO:0005634">
    <property type="term" value="C:nucleus"/>
    <property type="evidence" value="ECO:0007669"/>
    <property type="project" value="TreeGrafter"/>
</dbReference>
<keyword evidence="1" id="KW-0285">Flavoprotein</keyword>
<dbReference type="HOGENOM" id="CLU_014458_0_0_1"/>
<feature type="compositionally biased region" description="Polar residues" evidence="4">
    <location>
        <begin position="251"/>
        <end position="272"/>
    </location>
</feature>
<proteinExistence type="predicted"/>
<feature type="region of interest" description="Disordered" evidence="4">
    <location>
        <begin position="693"/>
        <end position="757"/>
    </location>
</feature>
<dbReference type="SMART" id="SM00315">
    <property type="entry name" value="RGS"/>
    <property type="match status" value="1"/>
</dbReference>
<dbReference type="KEGG" id="pfy:PFICI_00225"/>
<evidence type="ECO:0000256" key="1">
    <source>
        <dbReference type="ARBA" id="ARBA00022630"/>
    </source>
</evidence>
<feature type="compositionally biased region" description="Polar residues" evidence="4">
    <location>
        <begin position="135"/>
        <end position="146"/>
    </location>
</feature>
<dbReference type="Gene3D" id="3.30.450.20">
    <property type="entry name" value="PAS domain"/>
    <property type="match status" value="1"/>
</dbReference>
<dbReference type="InterPro" id="IPR000700">
    <property type="entry name" value="PAS-assoc_C"/>
</dbReference>
<name>W3XLQ6_PESFW</name>
<evidence type="ECO:0000256" key="4">
    <source>
        <dbReference type="SAM" id="MobiDB-lite"/>
    </source>
</evidence>
<evidence type="ECO:0000259" key="5">
    <source>
        <dbReference type="PROSITE" id="PS50112"/>
    </source>
</evidence>
<feature type="region of interest" description="Disordered" evidence="4">
    <location>
        <begin position="127"/>
        <end position="273"/>
    </location>
</feature>
<evidence type="ECO:0000259" key="6">
    <source>
        <dbReference type="PROSITE" id="PS50113"/>
    </source>
</evidence>
<feature type="compositionally biased region" description="Low complexity" evidence="4">
    <location>
        <begin position="364"/>
        <end position="375"/>
    </location>
</feature>
<dbReference type="InterPro" id="IPR044926">
    <property type="entry name" value="RGS_subdomain_2"/>
</dbReference>
<dbReference type="PROSITE" id="PS50112">
    <property type="entry name" value="PAS"/>
    <property type="match status" value="1"/>
</dbReference>